<keyword evidence="2" id="KW-0547">Nucleotide-binding</keyword>
<accession>A0AAN4ZGI7</accession>
<sequence length="108" mass="12870">TQIKVSFRFWSQFEVKSIIGNGICGVVFEAYCSVDNITYAIKREQMSENNDDFEMRETVILSTLVHPGIVRCYETWIESPPAGWQIENDRQLFRKFDYEKMEVVRFWK</sequence>
<evidence type="ECO:0000256" key="3">
    <source>
        <dbReference type="ARBA" id="ARBA00022777"/>
    </source>
</evidence>
<feature type="non-terminal residue" evidence="6">
    <location>
        <position position="1"/>
    </location>
</feature>
<gene>
    <name evidence="6" type="ORF">PMAYCL1PPCAC_08278</name>
</gene>
<evidence type="ECO:0000256" key="4">
    <source>
        <dbReference type="ARBA" id="ARBA00022840"/>
    </source>
</evidence>
<keyword evidence="1" id="KW-0808">Transferase</keyword>
<evidence type="ECO:0000313" key="7">
    <source>
        <dbReference type="Proteomes" id="UP001328107"/>
    </source>
</evidence>
<dbReference type="EMBL" id="BTRK01000002">
    <property type="protein sequence ID" value="GMR38083.1"/>
    <property type="molecule type" value="Genomic_DNA"/>
</dbReference>
<dbReference type="GO" id="GO:0005634">
    <property type="term" value="C:nucleus"/>
    <property type="evidence" value="ECO:0007669"/>
    <property type="project" value="TreeGrafter"/>
</dbReference>
<organism evidence="6 7">
    <name type="scientific">Pristionchus mayeri</name>
    <dbReference type="NCBI Taxonomy" id="1317129"/>
    <lineage>
        <taxon>Eukaryota</taxon>
        <taxon>Metazoa</taxon>
        <taxon>Ecdysozoa</taxon>
        <taxon>Nematoda</taxon>
        <taxon>Chromadorea</taxon>
        <taxon>Rhabditida</taxon>
        <taxon>Rhabditina</taxon>
        <taxon>Diplogasteromorpha</taxon>
        <taxon>Diplogasteroidea</taxon>
        <taxon>Neodiplogasteridae</taxon>
        <taxon>Pristionchus</taxon>
    </lineage>
</organism>
<keyword evidence="7" id="KW-1185">Reference proteome</keyword>
<dbReference type="PROSITE" id="PS50011">
    <property type="entry name" value="PROTEIN_KINASE_DOM"/>
    <property type="match status" value="1"/>
</dbReference>
<evidence type="ECO:0000313" key="6">
    <source>
        <dbReference type="EMBL" id="GMR38083.1"/>
    </source>
</evidence>
<name>A0AAN4ZGI7_9BILA</name>
<dbReference type="PANTHER" id="PTHR11042:SF91">
    <property type="entry name" value="EUKARYOTIC TRANSLATION INITIATION FACTOR 2-ALPHA KINASE"/>
    <property type="match status" value="1"/>
</dbReference>
<dbReference type="SUPFAM" id="SSF56112">
    <property type="entry name" value="Protein kinase-like (PK-like)"/>
    <property type="match status" value="1"/>
</dbReference>
<evidence type="ECO:0000256" key="2">
    <source>
        <dbReference type="ARBA" id="ARBA00022741"/>
    </source>
</evidence>
<evidence type="ECO:0000259" key="5">
    <source>
        <dbReference type="PROSITE" id="PS50011"/>
    </source>
</evidence>
<reference evidence="7" key="1">
    <citation type="submission" date="2022-10" db="EMBL/GenBank/DDBJ databases">
        <title>Genome assembly of Pristionchus species.</title>
        <authorList>
            <person name="Yoshida K."/>
            <person name="Sommer R.J."/>
        </authorList>
    </citation>
    <scope>NUCLEOTIDE SEQUENCE [LARGE SCALE GENOMIC DNA]</scope>
    <source>
        <strain evidence="7">RS5460</strain>
    </source>
</reference>
<dbReference type="GO" id="GO:0005737">
    <property type="term" value="C:cytoplasm"/>
    <property type="evidence" value="ECO:0007669"/>
    <property type="project" value="TreeGrafter"/>
</dbReference>
<dbReference type="PANTHER" id="PTHR11042">
    <property type="entry name" value="EUKARYOTIC TRANSLATION INITIATION FACTOR 2-ALPHA KINASE EIF2-ALPHA KINASE -RELATED"/>
    <property type="match status" value="1"/>
</dbReference>
<dbReference type="GO" id="GO:0005524">
    <property type="term" value="F:ATP binding"/>
    <property type="evidence" value="ECO:0007669"/>
    <property type="project" value="UniProtKB-KW"/>
</dbReference>
<proteinExistence type="predicted"/>
<comment type="caution">
    <text evidence="6">The sequence shown here is derived from an EMBL/GenBank/DDBJ whole genome shotgun (WGS) entry which is preliminary data.</text>
</comment>
<dbReference type="InterPro" id="IPR050339">
    <property type="entry name" value="CC_SR_Kinase"/>
</dbReference>
<evidence type="ECO:0000256" key="1">
    <source>
        <dbReference type="ARBA" id="ARBA00022679"/>
    </source>
</evidence>
<dbReference type="Gene3D" id="3.30.200.20">
    <property type="entry name" value="Phosphorylase Kinase, domain 1"/>
    <property type="match status" value="1"/>
</dbReference>
<keyword evidence="4" id="KW-0067">ATP-binding</keyword>
<feature type="domain" description="Protein kinase" evidence="5">
    <location>
        <begin position="13"/>
        <end position="108"/>
    </location>
</feature>
<dbReference type="Pfam" id="PF00069">
    <property type="entry name" value="Pkinase"/>
    <property type="match status" value="1"/>
</dbReference>
<protein>
    <recommendedName>
        <fullName evidence="5">Protein kinase domain-containing protein</fullName>
    </recommendedName>
</protein>
<dbReference type="AlphaFoldDB" id="A0AAN4ZGI7"/>
<dbReference type="GO" id="GO:0004694">
    <property type="term" value="F:eukaryotic translation initiation factor 2alpha kinase activity"/>
    <property type="evidence" value="ECO:0007669"/>
    <property type="project" value="TreeGrafter"/>
</dbReference>
<dbReference type="InterPro" id="IPR000719">
    <property type="entry name" value="Prot_kinase_dom"/>
</dbReference>
<keyword evidence="3" id="KW-0418">Kinase</keyword>
<dbReference type="Proteomes" id="UP001328107">
    <property type="component" value="Unassembled WGS sequence"/>
</dbReference>
<dbReference type="InterPro" id="IPR011009">
    <property type="entry name" value="Kinase-like_dom_sf"/>
</dbReference>